<dbReference type="EMBL" id="RPGO01000034">
    <property type="protein sequence ID" value="RZB28845.1"/>
    <property type="molecule type" value="Genomic_DNA"/>
</dbReference>
<gene>
    <name evidence="1" type="ORF">AEth_01721</name>
</gene>
<comment type="caution">
    <text evidence="1">The sequence shown here is derived from an EMBL/GenBank/DDBJ whole genome shotgun (WGS) entry which is preliminary data.</text>
</comment>
<name>A0A8B3S127_9EURY</name>
<accession>A0A8B3S127</accession>
<protein>
    <submittedName>
        <fullName evidence="1">Uncharacterized protein</fullName>
    </submittedName>
</protein>
<evidence type="ECO:0000313" key="2">
    <source>
        <dbReference type="Proteomes" id="UP000291831"/>
    </source>
</evidence>
<sequence>MKKIVFYNRERNKGQNRKKNKEVCAIPQSPIGWNIFKRM</sequence>
<proteinExistence type="predicted"/>
<reference evidence="2" key="1">
    <citation type="submission" date="2019-01" db="EMBL/GenBank/DDBJ databases">
        <title>Anaerobic oxidation of ethane by archaea from a marine hydrocarbon seep.</title>
        <authorList>
            <person name="Musat F."/>
        </authorList>
    </citation>
    <scope>NUCLEOTIDE SEQUENCE [LARGE SCALE GENOMIC DNA]</scope>
</reference>
<dbReference type="Proteomes" id="UP000291831">
    <property type="component" value="Unassembled WGS sequence"/>
</dbReference>
<evidence type="ECO:0000313" key="1">
    <source>
        <dbReference type="EMBL" id="RZB28845.1"/>
    </source>
</evidence>
<organism evidence="1 2">
    <name type="scientific">Candidatus Argoarchaeum ethanivorans</name>
    <dbReference type="NCBI Taxonomy" id="2608793"/>
    <lineage>
        <taxon>Archaea</taxon>
        <taxon>Methanobacteriati</taxon>
        <taxon>Methanobacteriota</taxon>
        <taxon>Stenosarchaea group</taxon>
        <taxon>Methanomicrobia</taxon>
        <taxon>Methanosarcinales</taxon>
        <taxon>Methanosarcinales incertae sedis</taxon>
        <taxon>GOM Arc I cluster</taxon>
        <taxon>Candidatus Argoarchaeum</taxon>
    </lineage>
</organism>
<dbReference type="AlphaFoldDB" id="A0A8B3S127"/>